<evidence type="ECO:0000313" key="8">
    <source>
        <dbReference type="EMBL" id="GAA0746521.1"/>
    </source>
</evidence>
<dbReference type="SUPFAM" id="SSF64518">
    <property type="entry name" value="Phase 1 flagellin"/>
    <property type="match status" value="1"/>
</dbReference>
<dbReference type="InterPro" id="IPR001492">
    <property type="entry name" value="Flagellin"/>
</dbReference>
<dbReference type="InterPro" id="IPR042187">
    <property type="entry name" value="Flagellin_C_sub2"/>
</dbReference>
<protein>
    <recommendedName>
        <fullName evidence="2 4">Flagellin</fullName>
    </recommendedName>
</protein>
<dbReference type="Gene3D" id="6.10.10.10">
    <property type="entry name" value="Flagellar export chaperone, C-terminal domain"/>
    <property type="match status" value="1"/>
</dbReference>
<comment type="caution">
    <text evidence="8">The sequence shown here is derived from an EMBL/GenBank/DDBJ whole genome shotgun (WGS) entry which is preliminary data.</text>
</comment>
<evidence type="ECO:0000259" key="7">
    <source>
        <dbReference type="Pfam" id="PF00700"/>
    </source>
</evidence>
<dbReference type="Pfam" id="PF00700">
    <property type="entry name" value="Flagellin_C"/>
    <property type="match status" value="1"/>
</dbReference>
<evidence type="ECO:0000313" key="9">
    <source>
        <dbReference type="Proteomes" id="UP001501510"/>
    </source>
</evidence>
<feature type="region of interest" description="Disordered" evidence="5">
    <location>
        <begin position="484"/>
        <end position="522"/>
    </location>
</feature>
<accession>A0ABP3V1F4</accession>
<feature type="region of interest" description="Disordered" evidence="5">
    <location>
        <begin position="125"/>
        <end position="150"/>
    </location>
</feature>
<dbReference type="EMBL" id="BAAACG010000019">
    <property type="protein sequence ID" value="GAA0746521.1"/>
    <property type="molecule type" value="Genomic_DNA"/>
</dbReference>
<comment type="similarity">
    <text evidence="1 4">Belongs to the bacterial flagellin family.</text>
</comment>
<evidence type="ECO:0000259" key="6">
    <source>
        <dbReference type="Pfam" id="PF00669"/>
    </source>
</evidence>
<evidence type="ECO:0000256" key="3">
    <source>
        <dbReference type="ARBA" id="ARBA00023143"/>
    </source>
</evidence>
<dbReference type="PANTHER" id="PTHR42792:SF2">
    <property type="entry name" value="FLAGELLIN"/>
    <property type="match status" value="1"/>
</dbReference>
<evidence type="ECO:0000256" key="5">
    <source>
        <dbReference type="SAM" id="MobiDB-lite"/>
    </source>
</evidence>
<comment type="function">
    <text evidence="4">Flagellin is the subunit protein which polymerizes to form the filaments of bacterial flagella.</text>
</comment>
<feature type="domain" description="Flagellin C-terminal" evidence="7">
    <location>
        <begin position="678"/>
        <end position="763"/>
    </location>
</feature>
<feature type="compositionally biased region" description="Low complexity" evidence="5">
    <location>
        <begin position="510"/>
        <end position="522"/>
    </location>
</feature>
<name>A0ABP3V1F4_9CLOT</name>
<evidence type="ECO:0000256" key="2">
    <source>
        <dbReference type="ARBA" id="ARBA00020110"/>
    </source>
</evidence>
<dbReference type="Pfam" id="PF00669">
    <property type="entry name" value="Flagellin_N"/>
    <property type="match status" value="1"/>
</dbReference>
<feature type="domain" description="Flagellin N-terminal" evidence="6">
    <location>
        <begin position="3"/>
        <end position="139"/>
    </location>
</feature>
<feature type="region of interest" description="Disordered" evidence="5">
    <location>
        <begin position="625"/>
        <end position="651"/>
    </location>
</feature>
<dbReference type="InterPro" id="IPR046358">
    <property type="entry name" value="Flagellin_C"/>
</dbReference>
<dbReference type="PRINTS" id="PR00207">
    <property type="entry name" value="FLAGELLIN"/>
</dbReference>
<dbReference type="PANTHER" id="PTHR42792">
    <property type="entry name" value="FLAGELLIN"/>
    <property type="match status" value="1"/>
</dbReference>
<dbReference type="RefSeq" id="WP_425544729.1">
    <property type="nucleotide sequence ID" value="NZ_BAAACG010000019.1"/>
</dbReference>
<dbReference type="InterPro" id="IPR001029">
    <property type="entry name" value="Flagellin_N"/>
</dbReference>
<comment type="subcellular location">
    <subcellularLocation>
        <location evidence="4">Secreted</location>
    </subcellularLocation>
    <subcellularLocation>
        <location evidence="4">Bacterial flagellum</location>
    </subcellularLocation>
</comment>
<proteinExistence type="inferred from homology"/>
<gene>
    <name evidence="8" type="ORF">GCM10008906_34240</name>
</gene>
<keyword evidence="3 4" id="KW-0975">Bacterial flagellum</keyword>
<keyword evidence="9" id="KW-1185">Reference proteome</keyword>
<dbReference type="NCBIfam" id="NF033876">
    <property type="entry name" value="flagella_HExxH"/>
    <property type="match status" value="1"/>
</dbReference>
<reference evidence="9" key="1">
    <citation type="journal article" date="2019" name="Int. J. Syst. Evol. Microbiol.">
        <title>The Global Catalogue of Microorganisms (GCM) 10K type strain sequencing project: providing services to taxonomists for standard genome sequencing and annotation.</title>
        <authorList>
            <consortium name="The Broad Institute Genomics Platform"/>
            <consortium name="The Broad Institute Genome Sequencing Center for Infectious Disease"/>
            <person name="Wu L."/>
            <person name="Ma J."/>
        </authorList>
    </citation>
    <scope>NUCLEOTIDE SEQUENCE [LARGE SCALE GENOMIC DNA]</scope>
    <source>
        <strain evidence="9">JCM 1407</strain>
    </source>
</reference>
<keyword evidence="4" id="KW-0964">Secreted</keyword>
<dbReference type="Gene3D" id="1.20.1330.10">
    <property type="entry name" value="f41 fragment of flagellin, N-terminal domain"/>
    <property type="match status" value="3"/>
</dbReference>
<evidence type="ECO:0000256" key="1">
    <source>
        <dbReference type="ARBA" id="ARBA00005709"/>
    </source>
</evidence>
<evidence type="ECO:0000256" key="4">
    <source>
        <dbReference type="RuleBase" id="RU362073"/>
    </source>
</evidence>
<feature type="compositionally biased region" description="Low complexity" evidence="5">
    <location>
        <begin position="137"/>
        <end position="148"/>
    </location>
</feature>
<sequence length="764" mass="80607">MIINHNMNAMNAHRNMMSNVRNSGKSMEKLSSGLRINRAGDDAAGLAISEKMRAQVRGLDQASRNAQDGISMIQTAEGALNETHSILQRMRELATQAANDTNNTDDRKQIQKEINQLTSEINRIGNTTEFNTKKMLDGSSGASSSSSSSKKEEDAVLKALKSWWIQGGAKLVKDSYGIEVPENTKIKVVLDEGLGSTAAFVSAKYKQDSTSTTGVTGKGSSLELHINMDAAKPLNLETSKDGGNAPMYDDRVIAHELTHAVMSQTMNFGELETWFKEGTAEFVHGADERLAQSIKSLGSVSAVVSKIGNGAKWPENAGSDEYSAAYLAVRYLDQQLDGEGGIKKIFDFLKESTNQDKTLSDALGATTKYSGKSVSDFITEFKGAITDKSTMETKAGINLNNKDTGSVLGKDNGGANEISAKDVIKETGDLSAVPTGIEKLAGFEVEWPGGEENSSSGMTLQIGANKGQAFKMSIKDMRSEALGISSKTGGTTGAGEGEGSSKDATSAKITGSNSAAPTTNSNSLAVGDKLEITIDGTKYTLTGDAIKTAIGDGTGKGESDLKTLLNNMEDGSSNKLSSVAEVKIDGGKISIISNKEGASSEVKVEILGTGESTIKTLFGFDGTEKAKGEDAKTTDSSNAEGVTGAAFTSDKGVTNGTDSDVVESALDVSSHENATNAIDVLNTAINKVSSERSKLGAYQNRLEHTINNLGTSSENLQAAESRIRDVDMASEMMTFSKNNILGQAAQAMLAQANQQPQGVLQLLR</sequence>
<dbReference type="Proteomes" id="UP001501510">
    <property type="component" value="Unassembled WGS sequence"/>
</dbReference>
<organism evidence="8 9">
    <name type="scientific">Clostridium oceanicum</name>
    <dbReference type="NCBI Taxonomy" id="1543"/>
    <lineage>
        <taxon>Bacteria</taxon>
        <taxon>Bacillati</taxon>
        <taxon>Bacillota</taxon>
        <taxon>Clostridia</taxon>
        <taxon>Eubacteriales</taxon>
        <taxon>Clostridiaceae</taxon>
        <taxon>Clostridium</taxon>
    </lineage>
</organism>